<name>A0AAN9NX14_PSOTE</name>
<gene>
    <name evidence="1" type="ORF">VNO78_33247</name>
</gene>
<evidence type="ECO:0000313" key="2">
    <source>
        <dbReference type="Proteomes" id="UP001386955"/>
    </source>
</evidence>
<protein>
    <submittedName>
        <fullName evidence="1">Uncharacterized protein</fullName>
    </submittedName>
</protein>
<dbReference type="AlphaFoldDB" id="A0AAN9NX14"/>
<sequence length="248" mass="28019">MQNASLCDPTTVTPLFSTCFHVATTIITNPPTTFTTSPPSLRHRIYNTLPHHHHDASPRATLGNCVEPLFTISLHEQPSHDFLRVADSHCHFLHCEANFANIVTSLSTIVLCASTGNPSQRRSSRCCFRFATTCVIAHSHHHAIVHELASLKTPMRRKKEDDLKKKTNQQLHSGKQRHIYCDSNSQIEKGITLLLPFPNSTQKHKQQTNPYFTLLPYSSLHPSPTPHCFHPLTSPKRRRFAMHSTSQP</sequence>
<organism evidence="1 2">
    <name type="scientific">Psophocarpus tetragonolobus</name>
    <name type="common">Winged bean</name>
    <name type="synonym">Dolichos tetragonolobus</name>
    <dbReference type="NCBI Taxonomy" id="3891"/>
    <lineage>
        <taxon>Eukaryota</taxon>
        <taxon>Viridiplantae</taxon>
        <taxon>Streptophyta</taxon>
        <taxon>Embryophyta</taxon>
        <taxon>Tracheophyta</taxon>
        <taxon>Spermatophyta</taxon>
        <taxon>Magnoliopsida</taxon>
        <taxon>eudicotyledons</taxon>
        <taxon>Gunneridae</taxon>
        <taxon>Pentapetalae</taxon>
        <taxon>rosids</taxon>
        <taxon>fabids</taxon>
        <taxon>Fabales</taxon>
        <taxon>Fabaceae</taxon>
        <taxon>Papilionoideae</taxon>
        <taxon>50 kb inversion clade</taxon>
        <taxon>NPAAA clade</taxon>
        <taxon>indigoferoid/millettioid clade</taxon>
        <taxon>Phaseoleae</taxon>
        <taxon>Psophocarpus</taxon>
    </lineage>
</organism>
<proteinExistence type="predicted"/>
<comment type="caution">
    <text evidence="1">The sequence shown here is derived from an EMBL/GenBank/DDBJ whole genome shotgun (WGS) entry which is preliminary data.</text>
</comment>
<reference evidence="1 2" key="1">
    <citation type="submission" date="2024-01" db="EMBL/GenBank/DDBJ databases">
        <title>The genomes of 5 underutilized Papilionoideae crops provide insights into root nodulation and disease resistanc.</title>
        <authorList>
            <person name="Jiang F."/>
        </authorList>
    </citation>
    <scope>NUCLEOTIDE SEQUENCE [LARGE SCALE GENOMIC DNA]</scope>
    <source>
        <strain evidence="1">DUOXIRENSHENG_FW03</strain>
        <tissue evidence="1">Leaves</tissue>
    </source>
</reference>
<dbReference type="EMBL" id="JAYMYS010000009">
    <property type="protein sequence ID" value="KAK7380731.1"/>
    <property type="molecule type" value="Genomic_DNA"/>
</dbReference>
<accession>A0AAN9NX14</accession>
<keyword evidence="2" id="KW-1185">Reference proteome</keyword>
<evidence type="ECO:0000313" key="1">
    <source>
        <dbReference type="EMBL" id="KAK7380731.1"/>
    </source>
</evidence>
<dbReference type="Proteomes" id="UP001386955">
    <property type="component" value="Unassembled WGS sequence"/>
</dbReference>